<dbReference type="InterPro" id="IPR056024">
    <property type="entry name" value="DUF7605"/>
</dbReference>
<feature type="compositionally biased region" description="Pro residues" evidence="1">
    <location>
        <begin position="235"/>
        <end position="247"/>
    </location>
</feature>
<evidence type="ECO:0000313" key="4">
    <source>
        <dbReference type="EMBL" id="KJR88579.1"/>
    </source>
</evidence>
<dbReference type="KEGG" id="ssck:SPSK_06895"/>
<sequence>MGCSMACGQGRYPPGLTTAQPIHSHDMGAKFQLKPTSRGNRSLRNGRTGSGREADVGIPPPVTASGNATTPQQPETSTPPMFIFGNGPATTETTPSQNDRGFEYTFRPAISNTSDSPFDSATASRRDTPTSSRSNASLSFHLPRPDSPQAQGQSTASPIVTFVTAPTSPTASTVTTTTPTGNVAASGINRTAPIIVPIAEPLLATHATGFELDGVPTTRVPGLTRSDVPELAASPAPPADTQPPRPYNPREEEAPAQPFFSPTVQNAIEDGNRLAQDISSEIARLFSGSTMDDNVKHLLDDANRLKTFQGRSERIIAVLGNTGDGKSSLINSLLHVPGLAPESDSGRACTSIVTEYHRKKPNQEAPFLIEVEYLNSAGIKEHLQELLWNYRRIYRPDINPEALGDDEYKRLEATSNTAWSTLQTAFRHERDFSSSFALNMEDGSDERILEQLITWAGRIEWPRGSDEGFWTTTALSVDECSVATRPFMEDKFWPFTNLIRIFLSAHVLDSGIILADLPGLQDVNLARVRAAHEYVKQCDSILVVGRIARAISDQSLRSSLYTSLASHAPNEWQEQGAARLNIAVALSHAEDINVRSARREIQDPEIKAKLDRLDIEINNAQAAGSLRTEQNRKLMRKRLLVEERNKNVTKGLQDAYASKMSNQNSQLPVFCVSNKWYEKSTATGNTELVRESQIPALRRHCQAIAADALLGEARHYLRTSLPSLVTSLDLWVTNSIAAQALRRDGRHDRSDPSIDRVRQVLRGIDDDNLLGPESDWVDNVESCFNELIMVFFANRGDIWKDQAVTESNKWTAKSGPVSSNPHPSPPTLKQVHKANDSTSLMQNYWHQTQYNSWCLHDGDWSTPKKPHVNWNAELIWRMRIDLDFQWDIFEEQTQDEFNAVHENLGASLLELKDVIGSATSVPGREELVRLINFGLQEFKHTLDQIERRFLVELRAKRSKASEATCASYIVEHMLPAYRDASLVVGTGRRSKQEDIIGSKNLLRDTKGKMERAIESMAENILRNVKMTFGVDETPNTSVPPAALQNAGYNEHLQHFSSMVSVWREQHSLLFAREDGALDSLL</sequence>
<dbReference type="InterPro" id="IPR045063">
    <property type="entry name" value="Dynamin_N"/>
</dbReference>
<dbReference type="Gene3D" id="3.40.50.300">
    <property type="entry name" value="P-loop containing nucleotide triphosphate hydrolases"/>
    <property type="match status" value="1"/>
</dbReference>
<comment type="caution">
    <text evidence="4">The sequence shown here is derived from an EMBL/GenBank/DDBJ whole genome shotgun (WGS) entry which is preliminary data.</text>
</comment>
<organism evidence="4 5">
    <name type="scientific">Sporothrix schenckii 1099-18</name>
    <dbReference type="NCBI Taxonomy" id="1397361"/>
    <lineage>
        <taxon>Eukaryota</taxon>
        <taxon>Fungi</taxon>
        <taxon>Dikarya</taxon>
        <taxon>Ascomycota</taxon>
        <taxon>Pezizomycotina</taxon>
        <taxon>Sordariomycetes</taxon>
        <taxon>Sordariomycetidae</taxon>
        <taxon>Ophiostomatales</taxon>
        <taxon>Ophiostomataceae</taxon>
        <taxon>Sporothrix</taxon>
    </lineage>
</organism>
<name>A0A0F2MHQ2_SPOSC</name>
<feature type="compositionally biased region" description="Polar residues" evidence="1">
    <location>
        <begin position="110"/>
        <end position="138"/>
    </location>
</feature>
<dbReference type="Pfam" id="PF24564">
    <property type="entry name" value="DUF7605"/>
    <property type="match status" value="1"/>
</dbReference>
<evidence type="ECO:0000259" key="2">
    <source>
        <dbReference type="Pfam" id="PF00350"/>
    </source>
</evidence>
<evidence type="ECO:0000256" key="1">
    <source>
        <dbReference type="SAM" id="MobiDB-lite"/>
    </source>
</evidence>
<evidence type="ECO:0008006" key="6">
    <source>
        <dbReference type="Google" id="ProtNLM"/>
    </source>
</evidence>
<reference evidence="4 5" key="2">
    <citation type="journal article" date="2015" name="Eukaryot. Cell">
        <title>Asexual propagation of a virulent clone complex in a human and feline outbreak of sporotrichosis.</title>
        <authorList>
            <person name="Teixeira Mde M."/>
            <person name="Rodrigues A.M."/>
            <person name="Tsui C.K."/>
            <person name="de Almeida L.G."/>
            <person name="Van Diepeningen A.D."/>
            <person name="van den Ende B.G."/>
            <person name="Fernandes G.F."/>
            <person name="Kano R."/>
            <person name="Hamelin R.C."/>
            <person name="Lopes-Bezerra L.M."/>
            <person name="Vasconcelos A.T."/>
            <person name="de Hoog S."/>
            <person name="de Camargo Z.P."/>
            <person name="Felipe M.S."/>
        </authorList>
    </citation>
    <scope>NUCLEOTIDE SEQUENCE [LARGE SCALE GENOMIC DNA]</scope>
    <source>
        <strain evidence="4 5">1099-18</strain>
    </source>
</reference>
<evidence type="ECO:0000259" key="3">
    <source>
        <dbReference type="Pfam" id="PF24564"/>
    </source>
</evidence>
<feature type="region of interest" description="Disordered" evidence="1">
    <location>
        <begin position="218"/>
        <end position="255"/>
    </location>
</feature>
<feature type="region of interest" description="Disordered" evidence="1">
    <location>
        <begin position="32"/>
        <end position="155"/>
    </location>
</feature>
<dbReference type="InterPro" id="IPR027417">
    <property type="entry name" value="P-loop_NTPase"/>
</dbReference>
<dbReference type="PANTHER" id="PTHR36681">
    <property type="entry name" value="NUCLEAR GTPASE, GERMINAL CENTER-ASSOCIATED, TANDEM DUPLICATE 3"/>
    <property type="match status" value="1"/>
</dbReference>
<evidence type="ECO:0000313" key="5">
    <source>
        <dbReference type="Proteomes" id="UP000033710"/>
    </source>
</evidence>
<dbReference type="Proteomes" id="UP000033710">
    <property type="component" value="Unassembled WGS sequence"/>
</dbReference>
<dbReference type="OrthoDB" id="3598281at2759"/>
<reference evidence="4 5" key="1">
    <citation type="journal article" date="2014" name="BMC Genomics">
        <title>Comparative genomics of the major fungal agents of human and animal Sporotrichosis: Sporothrix schenckii and Sporothrix brasiliensis.</title>
        <authorList>
            <person name="Teixeira M.M."/>
            <person name="de Almeida L.G."/>
            <person name="Kubitschek-Barreira P."/>
            <person name="Alves F.L."/>
            <person name="Kioshima E.S."/>
            <person name="Abadio A.K."/>
            <person name="Fernandes L."/>
            <person name="Derengowski L.S."/>
            <person name="Ferreira K.S."/>
            <person name="Souza R.C."/>
            <person name="Ruiz J.C."/>
            <person name="de Andrade N.C."/>
            <person name="Paes H.C."/>
            <person name="Nicola A.M."/>
            <person name="Albuquerque P."/>
            <person name="Gerber A.L."/>
            <person name="Martins V.P."/>
            <person name="Peconick L.D."/>
            <person name="Neto A.V."/>
            <person name="Chaucanez C.B."/>
            <person name="Silva P.A."/>
            <person name="Cunha O.L."/>
            <person name="de Oliveira F.F."/>
            <person name="dos Santos T.C."/>
            <person name="Barros A.L."/>
            <person name="Soares M.A."/>
            <person name="de Oliveira L.M."/>
            <person name="Marini M.M."/>
            <person name="Villalobos-Duno H."/>
            <person name="Cunha M.M."/>
            <person name="de Hoog S."/>
            <person name="da Silveira J.F."/>
            <person name="Henrissat B."/>
            <person name="Nino-Vega G.A."/>
            <person name="Cisalpino P.S."/>
            <person name="Mora-Montes H.M."/>
            <person name="Almeida S.R."/>
            <person name="Stajich J.E."/>
            <person name="Lopes-Bezerra L.M."/>
            <person name="Vasconcelos A.T."/>
            <person name="Felipe M.S."/>
        </authorList>
    </citation>
    <scope>NUCLEOTIDE SEQUENCE [LARGE SCALE GENOMIC DNA]</scope>
    <source>
        <strain evidence="4 5">1099-18</strain>
    </source>
</reference>
<dbReference type="AlphaFoldDB" id="A0A0F2MHQ2"/>
<dbReference type="GeneID" id="27668844"/>
<feature type="compositionally biased region" description="Low complexity" evidence="1">
    <location>
        <begin position="69"/>
        <end position="80"/>
    </location>
</feature>
<feature type="domain" description="DUF7605" evidence="3">
    <location>
        <begin position="832"/>
        <end position="998"/>
    </location>
</feature>
<dbReference type="PANTHER" id="PTHR36681:SF3">
    <property type="entry name" value="NUCLEAR GTPASE, GERMINAL CENTER-ASSOCIATED, TANDEM DUPLICATE 3"/>
    <property type="match status" value="1"/>
</dbReference>
<proteinExistence type="predicted"/>
<protein>
    <recommendedName>
        <fullName evidence="6">Dynamin family protein</fullName>
    </recommendedName>
</protein>
<feature type="compositionally biased region" description="Polar residues" evidence="1">
    <location>
        <begin position="34"/>
        <end position="47"/>
    </location>
</feature>
<feature type="compositionally biased region" description="Polar residues" evidence="1">
    <location>
        <begin position="88"/>
        <end position="99"/>
    </location>
</feature>
<dbReference type="Pfam" id="PF00350">
    <property type="entry name" value="Dynamin_N"/>
    <property type="match status" value="1"/>
</dbReference>
<dbReference type="RefSeq" id="XP_016591255.1">
    <property type="nucleotide sequence ID" value="XM_016733567.1"/>
</dbReference>
<gene>
    <name evidence="4" type="ORF">SPSK_06895</name>
</gene>
<dbReference type="VEuPathDB" id="FungiDB:SPSK_06895"/>
<dbReference type="SUPFAM" id="SSF52540">
    <property type="entry name" value="P-loop containing nucleoside triphosphate hydrolases"/>
    <property type="match status" value="1"/>
</dbReference>
<feature type="domain" description="Dynamin N-terminal" evidence="2">
    <location>
        <begin position="316"/>
        <end position="555"/>
    </location>
</feature>
<accession>A0A0F2MHQ2</accession>
<dbReference type="EMBL" id="AXCR01000004">
    <property type="protein sequence ID" value="KJR88579.1"/>
    <property type="molecule type" value="Genomic_DNA"/>
</dbReference>